<dbReference type="CDD" id="cd05014">
    <property type="entry name" value="SIS_Kpsf"/>
    <property type="match status" value="1"/>
</dbReference>
<feature type="binding site" evidence="5">
    <location>
        <position position="76"/>
    </location>
    <ligand>
        <name>Zn(2+)</name>
        <dbReference type="ChEBI" id="CHEBI:29105"/>
    </ligand>
</feature>
<dbReference type="SMART" id="SM00116">
    <property type="entry name" value="CBS"/>
    <property type="match status" value="2"/>
</dbReference>
<organism evidence="10 11">
    <name type="scientific">Aquella oligotrophica</name>
    <dbReference type="NCBI Taxonomy" id="2067065"/>
    <lineage>
        <taxon>Bacteria</taxon>
        <taxon>Pseudomonadati</taxon>
        <taxon>Pseudomonadota</taxon>
        <taxon>Betaproteobacteria</taxon>
        <taxon>Neisseriales</taxon>
        <taxon>Neisseriaceae</taxon>
        <taxon>Aquella</taxon>
    </lineage>
</organism>
<dbReference type="InterPro" id="IPR035474">
    <property type="entry name" value="SIS_Kpsf"/>
</dbReference>
<dbReference type="KEGG" id="nba:CUN60_10485"/>
<dbReference type="EMBL" id="CP024847">
    <property type="protein sequence ID" value="AUR52705.1"/>
    <property type="molecule type" value="Genomic_DNA"/>
</dbReference>
<evidence type="ECO:0000259" key="8">
    <source>
        <dbReference type="PROSITE" id="PS51371"/>
    </source>
</evidence>
<dbReference type="InterPro" id="IPR000644">
    <property type="entry name" value="CBS_dom"/>
</dbReference>
<evidence type="ECO:0000256" key="1">
    <source>
        <dbReference type="ARBA" id="ARBA00008165"/>
    </source>
</evidence>
<feature type="site" description="Catalytically relevant" evidence="6">
    <location>
        <position position="53"/>
    </location>
</feature>
<dbReference type="InterPro" id="IPR046342">
    <property type="entry name" value="CBS_dom_sf"/>
</dbReference>
<dbReference type="PANTHER" id="PTHR42745">
    <property type="match status" value="1"/>
</dbReference>
<evidence type="ECO:0000256" key="4">
    <source>
        <dbReference type="PIRNR" id="PIRNR004692"/>
    </source>
</evidence>
<keyword evidence="3 7" id="KW-0129">CBS domain</keyword>
<feature type="domain" description="SIS" evidence="9">
    <location>
        <begin position="35"/>
        <end position="178"/>
    </location>
</feature>
<dbReference type="RefSeq" id="WP_102951993.1">
    <property type="nucleotide sequence ID" value="NZ_CP024847.1"/>
</dbReference>
<feature type="site" description="Catalytically relevant" evidence="6">
    <location>
        <position position="105"/>
    </location>
</feature>
<dbReference type="GO" id="GO:0019146">
    <property type="term" value="F:arabinose-5-phosphate isomerase activity"/>
    <property type="evidence" value="ECO:0007669"/>
    <property type="project" value="UniProtKB-ARBA"/>
</dbReference>
<dbReference type="Gene3D" id="3.10.580.10">
    <property type="entry name" value="CBS-domain"/>
    <property type="match status" value="1"/>
</dbReference>
<dbReference type="Proteomes" id="UP000236655">
    <property type="component" value="Chromosome"/>
</dbReference>
<dbReference type="GO" id="GO:0046872">
    <property type="term" value="F:metal ion binding"/>
    <property type="evidence" value="ECO:0007669"/>
    <property type="project" value="UniProtKB-KW"/>
</dbReference>
<proteinExistence type="inferred from homology"/>
<dbReference type="OrthoDB" id="9762536at2"/>
<sequence length="323" mass="34659">MNNQQIIAIANQVFEDEIAGLQSVVNTIDEAFCQAVQLIFNCTGKVIVSGMGKSGHIGNKIAATLASTGTAAFFMHPAEALHGDLGMIESKDILIAISYSGESDELTTIIPIVQRKQVKIIGITGNKDSTLAKLSSCVLHIAINKEACPLNLAPTTSTTATLVLGDALAVALLSLRNFKPEDFALSHPGGSLGRRLLTYVSDVMHVNERLPVVNPEATLKEVVIEISKKGLGMVAVIDSHKKLAGIVTDGDLRRIMDNDVDIRTLTAQQIMTKNPKVIGPDDLAVDALYLMEKYQITGMVVVDSNQEVVGAFNMHDLFKAKIV</sequence>
<evidence type="ECO:0000256" key="3">
    <source>
        <dbReference type="ARBA" id="ARBA00023122"/>
    </source>
</evidence>
<dbReference type="GO" id="GO:1901135">
    <property type="term" value="P:carbohydrate derivative metabolic process"/>
    <property type="evidence" value="ECO:0007669"/>
    <property type="project" value="InterPro"/>
</dbReference>
<evidence type="ECO:0000256" key="5">
    <source>
        <dbReference type="PIRSR" id="PIRSR004692-2"/>
    </source>
</evidence>
<name>A0A2I7N8Z4_9NEIS</name>
<feature type="site" description="Catalytically relevant" evidence="6">
    <location>
        <position position="187"/>
    </location>
</feature>
<dbReference type="InterPro" id="IPR046348">
    <property type="entry name" value="SIS_dom_sf"/>
</dbReference>
<protein>
    <submittedName>
        <fullName evidence="10">KpsF/GutQ family sugar-phosphate isomerase</fullName>
    </submittedName>
</protein>
<evidence type="ECO:0000313" key="11">
    <source>
        <dbReference type="Proteomes" id="UP000236655"/>
    </source>
</evidence>
<keyword evidence="5" id="KW-0862">Zinc</keyword>
<evidence type="ECO:0000259" key="9">
    <source>
        <dbReference type="PROSITE" id="PS51464"/>
    </source>
</evidence>
<dbReference type="InterPro" id="IPR001347">
    <property type="entry name" value="SIS_dom"/>
</dbReference>
<dbReference type="SUPFAM" id="SSF53697">
    <property type="entry name" value="SIS domain"/>
    <property type="match status" value="1"/>
</dbReference>
<dbReference type="Gene3D" id="3.40.50.10490">
    <property type="entry name" value="Glucose-6-phosphate isomerase like protein, domain 1"/>
    <property type="match status" value="1"/>
</dbReference>
<dbReference type="PIRSF" id="PIRSF004692">
    <property type="entry name" value="KdsD_KpsF"/>
    <property type="match status" value="1"/>
</dbReference>
<dbReference type="FunFam" id="3.40.50.10490:FF:000011">
    <property type="entry name" value="Arabinose 5-phosphate isomerase"/>
    <property type="match status" value="1"/>
</dbReference>
<accession>A0A2I7N8Z4</accession>
<keyword evidence="11" id="KW-1185">Reference proteome</keyword>
<dbReference type="InterPro" id="IPR050986">
    <property type="entry name" value="GutQ/KpsF_isomerases"/>
</dbReference>
<gene>
    <name evidence="10" type="ORF">CUN60_10485</name>
</gene>
<dbReference type="GO" id="GO:0005975">
    <property type="term" value="P:carbohydrate metabolic process"/>
    <property type="evidence" value="ECO:0007669"/>
    <property type="project" value="InterPro"/>
</dbReference>
<evidence type="ECO:0000256" key="7">
    <source>
        <dbReference type="PROSITE-ProRule" id="PRU00703"/>
    </source>
</evidence>
<dbReference type="PANTHER" id="PTHR42745:SF1">
    <property type="entry name" value="ARABINOSE 5-PHOSPHATE ISOMERASE KDSD"/>
    <property type="match status" value="1"/>
</dbReference>
<keyword evidence="10" id="KW-0413">Isomerase</keyword>
<keyword evidence="5" id="KW-0479">Metal-binding</keyword>
<evidence type="ECO:0000256" key="6">
    <source>
        <dbReference type="PIRSR" id="PIRSR004692-3"/>
    </source>
</evidence>
<keyword evidence="2" id="KW-0677">Repeat</keyword>
<feature type="domain" description="CBS" evidence="8">
    <location>
        <begin position="206"/>
        <end position="262"/>
    </location>
</feature>
<dbReference type="Pfam" id="PF00571">
    <property type="entry name" value="CBS"/>
    <property type="match status" value="2"/>
</dbReference>
<reference evidence="11" key="1">
    <citation type="submission" date="2017-11" db="EMBL/GenBank/DDBJ databases">
        <authorList>
            <person name="Chan K.G."/>
            <person name="Lee L.S."/>
        </authorList>
    </citation>
    <scope>NUCLEOTIDE SEQUENCE [LARGE SCALE GENOMIC DNA]</scope>
    <source>
        <strain evidence="11">DSM 100970</strain>
    </source>
</reference>
<dbReference type="PROSITE" id="PS51464">
    <property type="entry name" value="SIS"/>
    <property type="match status" value="1"/>
</dbReference>
<dbReference type="PROSITE" id="PS51371">
    <property type="entry name" value="CBS"/>
    <property type="match status" value="2"/>
</dbReference>
<evidence type="ECO:0000256" key="2">
    <source>
        <dbReference type="ARBA" id="ARBA00022737"/>
    </source>
</evidence>
<evidence type="ECO:0000313" key="10">
    <source>
        <dbReference type="EMBL" id="AUR52705.1"/>
    </source>
</evidence>
<dbReference type="AlphaFoldDB" id="A0A2I7N8Z4"/>
<dbReference type="GO" id="GO:0097367">
    <property type="term" value="F:carbohydrate derivative binding"/>
    <property type="evidence" value="ECO:0007669"/>
    <property type="project" value="InterPro"/>
</dbReference>
<dbReference type="CDD" id="cd04604">
    <property type="entry name" value="CBS_pair_SIS_assoc"/>
    <property type="match status" value="1"/>
</dbReference>
<feature type="site" description="Catalytically relevant" evidence="6">
    <location>
        <position position="146"/>
    </location>
</feature>
<dbReference type="InterPro" id="IPR004800">
    <property type="entry name" value="KdsD/KpsF-type"/>
</dbReference>
<feature type="domain" description="CBS" evidence="8">
    <location>
        <begin position="271"/>
        <end position="323"/>
    </location>
</feature>
<comment type="similarity">
    <text evidence="1 4">Belongs to the SIS family. GutQ/KpsF subfamily.</text>
</comment>
<dbReference type="Pfam" id="PF01380">
    <property type="entry name" value="SIS"/>
    <property type="match status" value="1"/>
</dbReference>
<dbReference type="NCBIfam" id="TIGR00393">
    <property type="entry name" value="kpsF"/>
    <property type="match status" value="1"/>
</dbReference>